<dbReference type="InterPro" id="IPR023198">
    <property type="entry name" value="PGP-like_dom2"/>
</dbReference>
<dbReference type="PANTHER" id="PTHR43434:SF1">
    <property type="entry name" value="PHOSPHOGLYCOLATE PHOSPHATASE"/>
    <property type="match status" value="1"/>
</dbReference>
<dbReference type="InterPro" id="IPR006439">
    <property type="entry name" value="HAD-SF_hydro_IA"/>
</dbReference>
<dbReference type="GO" id="GO:0006281">
    <property type="term" value="P:DNA repair"/>
    <property type="evidence" value="ECO:0007669"/>
    <property type="project" value="TreeGrafter"/>
</dbReference>
<dbReference type="PANTHER" id="PTHR43434">
    <property type="entry name" value="PHOSPHOGLYCOLATE PHOSPHATASE"/>
    <property type="match status" value="1"/>
</dbReference>
<gene>
    <name evidence="1" type="primary">gph2</name>
    <name evidence="1" type="ORF">Cch02nite_16300</name>
</gene>
<name>A0A8J3JW49_9ACTN</name>
<dbReference type="Gene3D" id="1.10.150.240">
    <property type="entry name" value="Putative phosphatase, domain 2"/>
    <property type="match status" value="1"/>
</dbReference>
<dbReference type="InterPro" id="IPR036412">
    <property type="entry name" value="HAD-like_sf"/>
</dbReference>
<dbReference type="AlphaFoldDB" id="A0A8J3JW49"/>
<sequence length="205" mass="21061">MTVAELVWDMDGTLLDSTVVVPAAFVRAVARLGGQPVSPAQAVAAYPLGTPEVILAHLVGRPLGPHETDFYYQELQDGQVAPYPGIVEALAALRARGRAVAVFTGASTRGARMLLDAAGLEVDMLIGGDHIRRPKPAGDGVLLAAERLGVAPGGIAYIGDSPLDLRAAAAAGSVGAAAAWGHLYDAEEPADRTLARPEAALELLG</sequence>
<accession>A0A8J3JW49</accession>
<dbReference type="NCBIfam" id="TIGR01549">
    <property type="entry name" value="HAD-SF-IA-v1"/>
    <property type="match status" value="1"/>
</dbReference>
<proteinExistence type="predicted"/>
<dbReference type="GO" id="GO:0008967">
    <property type="term" value="F:phosphoglycolate phosphatase activity"/>
    <property type="evidence" value="ECO:0007669"/>
    <property type="project" value="TreeGrafter"/>
</dbReference>
<dbReference type="Proteomes" id="UP000619293">
    <property type="component" value="Unassembled WGS sequence"/>
</dbReference>
<dbReference type="NCBIfam" id="TIGR01509">
    <property type="entry name" value="HAD-SF-IA-v3"/>
    <property type="match status" value="1"/>
</dbReference>
<dbReference type="InterPro" id="IPR023214">
    <property type="entry name" value="HAD_sf"/>
</dbReference>
<evidence type="ECO:0000313" key="1">
    <source>
        <dbReference type="EMBL" id="GIF88186.1"/>
    </source>
</evidence>
<dbReference type="RefSeq" id="WP_191839958.1">
    <property type="nucleotide sequence ID" value="NZ_BAAALB010000020.1"/>
</dbReference>
<dbReference type="SUPFAM" id="SSF56784">
    <property type="entry name" value="HAD-like"/>
    <property type="match status" value="1"/>
</dbReference>
<evidence type="ECO:0000313" key="2">
    <source>
        <dbReference type="Proteomes" id="UP000619293"/>
    </source>
</evidence>
<organism evidence="1 2">
    <name type="scientific">Catellatospora chokoriensis</name>
    <dbReference type="NCBI Taxonomy" id="310353"/>
    <lineage>
        <taxon>Bacteria</taxon>
        <taxon>Bacillati</taxon>
        <taxon>Actinomycetota</taxon>
        <taxon>Actinomycetes</taxon>
        <taxon>Micromonosporales</taxon>
        <taxon>Micromonosporaceae</taxon>
        <taxon>Catellatospora</taxon>
    </lineage>
</organism>
<dbReference type="SFLD" id="SFLDS00003">
    <property type="entry name" value="Haloacid_Dehalogenase"/>
    <property type="match status" value="1"/>
</dbReference>
<keyword evidence="2" id="KW-1185">Reference proteome</keyword>
<dbReference type="EMBL" id="BONG01000007">
    <property type="protein sequence ID" value="GIF88186.1"/>
    <property type="molecule type" value="Genomic_DNA"/>
</dbReference>
<dbReference type="Gene3D" id="3.40.50.1000">
    <property type="entry name" value="HAD superfamily/HAD-like"/>
    <property type="match status" value="1"/>
</dbReference>
<dbReference type="SFLD" id="SFLDG01129">
    <property type="entry name" value="C1.5:_HAD__Beta-PGM__Phosphata"/>
    <property type="match status" value="1"/>
</dbReference>
<dbReference type="InterPro" id="IPR050155">
    <property type="entry name" value="HAD-like_hydrolase_sf"/>
</dbReference>
<reference evidence="1 2" key="1">
    <citation type="submission" date="2021-01" db="EMBL/GenBank/DDBJ databases">
        <title>Whole genome shotgun sequence of Catellatospora chokoriensis NBRC 107358.</title>
        <authorList>
            <person name="Komaki H."/>
            <person name="Tamura T."/>
        </authorList>
    </citation>
    <scope>NUCLEOTIDE SEQUENCE [LARGE SCALE GENOMIC DNA]</scope>
    <source>
        <strain evidence="1 2">NBRC 107358</strain>
    </source>
</reference>
<comment type="caution">
    <text evidence="1">The sequence shown here is derived from an EMBL/GenBank/DDBJ whole genome shotgun (WGS) entry which is preliminary data.</text>
</comment>
<dbReference type="Pfam" id="PF00702">
    <property type="entry name" value="Hydrolase"/>
    <property type="match status" value="1"/>
</dbReference>
<protein>
    <submittedName>
        <fullName evidence="1">Phosphoglycolate phosphatase 2</fullName>
    </submittedName>
</protein>